<dbReference type="Proteomes" id="UP000663829">
    <property type="component" value="Unassembled WGS sequence"/>
</dbReference>
<keyword evidence="1" id="KW-0479">Metal-binding</keyword>
<evidence type="ECO:0000313" key="5">
    <source>
        <dbReference type="EMBL" id="CAF0843837.1"/>
    </source>
</evidence>
<dbReference type="Proteomes" id="UP000681722">
    <property type="component" value="Unassembled WGS sequence"/>
</dbReference>
<dbReference type="GO" id="GO:0008270">
    <property type="term" value="F:zinc ion binding"/>
    <property type="evidence" value="ECO:0007669"/>
    <property type="project" value="UniProtKB-KW"/>
</dbReference>
<sequence length="404" mass="47542">MMDAVFLNTSRNSPLLIYQSYSYIRDGSYKNKTYWKCEKSRNPKIKCHARIHTDSVTNEVLFVSGEIHQHGENTSELEIRKFYNDLRQCSTTDELLSDFVTSSTSKFSVEAREKLTKIKHIKQLVHYHRKKKTKDFPLEQSKTLKDDKFLYYDSGEELEHRLMIFSTDKKLNLLKDSLDFHMDSSQKSVPDLFAKFCILYVNHQGHFTPVLFALLENKSCYDLLFRQILVLIPNWNPLLFISDFESESIGCVKNIFPEINVSGLHFHYKQVIMREFEARKNEAQPDASGNMHKFIQLACIPRQEVIEGFCQLELENKAYVQFLTYFHQTFVSAQAIFPIDFWNIHDSPIDSLKTSNDIEYWHDFFQNSMNDKDYTSLQLFTQKLQELERLSNTTFPQATNELSK</sequence>
<protein>
    <recommendedName>
        <fullName evidence="4">FLYWCH-type domain-containing protein</fullName>
    </recommendedName>
</protein>
<evidence type="ECO:0000256" key="3">
    <source>
        <dbReference type="ARBA" id="ARBA00022833"/>
    </source>
</evidence>
<evidence type="ECO:0000256" key="2">
    <source>
        <dbReference type="ARBA" id="ARBA00022771"/>
    </source>
</evidence>
<dbReference type="EMBL" id="CAJOBC010000838">
    <property type="protein sequence ID" value="CAF3631236.1"/>
    <property type="molecule type" value="Genomic_DNA"/>
</dbReference>
<gene>
    <name evidence="5" type="ORF">GPM918_LOCUS5706</name>
    <name evidence="6" type="ORF">OVA965_LOCUS12800</name>
    <name evidence="7" type="ORF">SRO942_LOCUS5704</name>
    <name evidence="8" type="ORF">TMI583_LOCUS12803</name>
</gene>
<dbReference type="EMBL" id="CAJOBA010005224">
    <property type="protein sequence ID" value="CAF3736918.1"/>
    <property type="molecule type" value="Genomic_DNA"/>
</dbReference>
<evidence type="ECO:0000259" key="4">
    <source>
        <dbReference type="Pfam" id="PF04500"/>
    </source>
</evidence>
<evidence type="ECO:0000313" key="8">
    <source>
        <dbReference type="EMBL" id="CAF3736918.1"/>
    </source>
</evidence>
<dbReference type="Proteomes" id="UP000677228">
    <property type="component" value="Unassembled WGS sequence"/>
</dbReference>
<dbReference type="EMBL" id="CAJNOK010005219">
    <property type="protein sequence ID" value="CAF0964930.1"/>
    <property type="molecule type" value="Genomic_DNA"/>
</dbReference>
<dbReference type="InterPro" id="IPR007588">
    <property type="entry name" value="Znf_FLYWCH"/>
</dbReference>
<dbReference type="Pfam" id="PF04500">
    <property type="entry name" value="FLYWCH"/>
    <property type="match status" value="1"/>
</dbReference>
<accession>A0A813VR36</accession>
<evidence type="ECO:0000256" key="1">
    <source>
        <dbReference type="ARBA" id="ARBA00022723"/>
    </source>
</evidence>
<keyword evidence="2" id="KW-0863">Zinc-finger</keyword>
<evidence type="ECO:0000313" key="9">
    <source>
        <dbReference type="Proteomes" id="UP000663829"/>
    </source>
</evidence>
<name>A0A813VR36_9BILA</name>
<dbReference type="OrthoDB" id="10659727at2759"/>
<keyword evidence="3" id="KW-0862">Zinc</keyword>
<organism evidence="5 9">
    <name type="scientific">Didymodactylos carnosus</name>
    <dbReference type="NCBI Taxonomy" id="1234261"/>
    <lineage>
        <taxon>Eukaryota</taxon>
        <taxon>Metazoa</taxon>
        <taxon>Spiralia</taxon>
        <taxon>Gnathifera</taxon>
        <taxon>Rotifera</taxon>
        <taxon>Eurotatoria</taxon>
        <taxon>Bdelloidea</taxon>
        <taxon>Philodinida</taxon>
        <taxon>Philodinidae</taxon>
        <taxon>Didymodactylos</taxon>
    </lineage>
</organism>
<dbReference type="AlphaFoldDB" id="A0A813VR36"/>
<evidence type="ECO:0000313" key="7">
    <source>
        <dbReference type="EMBL" id="CAF3631236.1"/>
    </source>
</evidence>
<dbReference type="EMBL" id="CAJNOQ010000839">
    <property type="protein sequence ID" value="CAF0843837.1"/>
    <property type="molecule type" value="Genomic_DNA"/>
</dbReference>
<evidence type="ECO:0000313" key="6">
    <source>
        <dbReference type="EMBL" id="CAF0964930.1"/>
    </source>
</evidence>
<feature type="domain" description="FLYWCH-type" evidence="4">
    <location>
        <begin position="6"/>
        <end position="70"/>
    </location>
</feature>
<dbReference type="Gene3D" id="2.20.25.240">
    <property type="match status" value="1"/>
</dbReference>
<proteinExistence type="predicted"/>
<dbReference type="Proteomes" id="UP000682733">
    <property type="component" value="Unassembled WGS sequence"/>
</dbReference>
<keyword evidence="9" id="KW-1185">Reference proteome</keyword>
<comment type="caution">
    <text evidence="5">The sequence shown here is derived from an EMBL/GenBank/DDBJ whole genome shotgun (WGS) entry which is preliminary data.</text>
</comment>
<reference evidence="5" key="1">
    <citation type="submission" date="2021-02" db="EMBL/GenBank/DDBJ databases">
        <authorList>
            <person name="Nowell W R."/>
        </authorList>
    </citation>
    <scope>NUCLEOTIDE SEQUENCE</scope>
</reference>